<dbReference type="InterPro" id="IPR050271">
    <property type="entry name" value="UDP-glycosyltransferase"/>
</dbReference>
<evidence type="ECO:0000256" key="1">
    <source>
        <dbReference type="ARBA" id="ARBA00009995"/>
    </source>
</evidence>
<comment type="similarity">
    <text evidence="1">Belongs to the UDP-glycosyltransferase family.</text>
</comment>
<dbReference type="STRING" id="94128.A0A2A3E8Y3"/>
<dbReference type="Proteomes" id="UP000242457">
    <property type="component" value="Unassembled WGS sequence"/>
</dbReference>
<dbReference type="CDD" id="cd03784">
    <property type="entry name" value="GT1_Gtf-like"/>
    <property type="match status" value="2"/>
</dbReference>
<evidence type="ECO:0000256" key="3">
    <source>
        <dbReference type="ARBA" id="ARBA00022679"/>
    </source>
</evidence>
<dbReference type="Gene3D" id="3.40.50.2000">
    <property type="entry name" value="Glycogen Phosphorylase B"/>
    <property type="match status" value="2"/>
</dbReference>
<dbReference type="PANTHER" id="PTHR48043">
    <property type="entry name" value="EG:EG0003.4 PROTEIN-RELATED"/>
    <property type="match status" value="1"/>
</dbReference>
<evidence type="ECO:0000313" key="6">
    <source>
        <dbReference type="Proteomes" id="UP000242457"/>
    </source>
</evidence>
<dbReference type="FunFam" id="3.40.50.2000:FF:000021">
    <property type="entry name" value="UDP-glucuronosyltransferase"/>
    <property type="match status" value="1"/>
</dbReference>
<dbReference type="EMBL" id="KZ288329">
    <property type="protein sequence ID" value="PBC27924.1"/>
    <property type="molecule type" value="Genomic_DNA"/>
</dbReference>
<keyword evidence="6" id="KW-1185">Reference proteome</keyword>
<evidence type="ECO:0000313" key="5">
    <source>
        <dbReference type="EMBL" id="PBC27924.1"/>
    </source>
</evidence>
<dbReference type="GO" id="GO:0008194">
    <property type="term" value="F:UDP-glycosyltransferase activity"/>
    <property type="evidence" value="ECO:0007669"/>
    <property type="project" value="InterPro"/>
</dbReference>
<evidence type="ECO:0000256" key="4">
    <source>
        <dbReference type="SAM" id="Phobius"/>
    </source>
</evidence>
<sequence>MIINPYLILETVYLKTKSMMRNNVYLFFVLYIFCIVSYSQCYKILAIISTSSYSHQIPYRPLWLELHARGHEIVLVTTNPIPNINLPNFTQIDVSQFHTNLKIIDFIKLRIKEMDWIKVIDDYLIPIFDNQILEIFESTEVKKLYASNSNVTFDIFLTEFIYVSPIYAFAHRFNASLIGLCSLGLHSFNEMILGGLILPSHEYTWEMEEDTGINLPFFKRLYNFIKMWYFQYYITTKISKYQKMAEKYLGPLPPLLDIMSNTSMVFINQADVITPARPKLPNMITFNSFHIIKNLPSLPKDIQKFLDEAKQGFIYFSLGSNVNSSTLPEEIKCIFLDVFRKLPYKIIWKYEQNLNEKFKNIYTGKWLPQQTILAHPNIKLFIYQGGVQSTEEAIEYGVPVIGFPIFGDQTYQIRRMETLGIGKYLKIATFTREQLENTINEIIINKEYKERILNIRNQIRDIPYDGVKHLAWWTEYVVKTKGAPHLRSTLILEPWYQRFDIDLVCFKSFNMKYKNGIIIFTLCFINIIDQLNGARILAVLHVPIYSHHVPFQPLWKELIKRGHELVLITNKPISINSTNFKQIKFNFELNTYIPNYIELLTKIFEHPEVKKLYAPDSKEKFDLIMIQMLSAPALYAFAERFNAPIIGLSAFRLMTIETYILGNFVLPSHENTWEMESNTGTNLSFWQRLKNFYIIWNFIYTMNYKCFPAHQQLAEKYFGPSLSSVKDIMKNTSLVFVNENQIISYARPELPNIIKFHSIHVTDRSESVPQDLKEFIDNATNGFIYFSMGHTVNFSIISNNIQEIFYDVFEKLPYKIVWKYEIEPLRKIKNAYITKWLPQKSVLAHPNLKLYIYQGGLQSTQEAIHNAVPLLGIPIFSDQENQVKIAINHGIAKGLNIETLTRDELESAIREMINNKQYKKNIINLRKLMNDLPYDSLNILIWWTEYVIRHKGAPYFRSNLAWQSWYQYCDNDIIVFLSFTEYIWMFI</sequence>
<reference evidence="5 6" key="1">
    <citation type="submission" date="2014-07" db="EMBL/GenBank/DDBJ databases">
        <title>Genomic and transcriptomic analysis on Apis cerana provide comprehensive insights into honey bee biology.</title>
        <authorList>
            <person name="Diao Q."/>
            <person name="Sun L."/>
            <person name="Zheng H."/>
            <person name="Zheng H."/>
            <person name="Xu S."/>
            <person name="Wang S."/>
            <person name="Zeng Z."/>
            <person name="Hu F."/>
            <person name="Su S."/>
            <person name="Wu J."/>
        </authorList>
    </citation>
    <scope>NUCLEOTIDE SEQUENCE [LARGE SCALE GENOMIC DNA]</scope>
    <source>
        <tissue evidence="5">Pupae without intestine</tissue>
    </source>
</reference>
<dbReference type="PANTHER" id="PTHR48043:SF159">
    <property type="entry name" value="EG:EG0003.4 PROTEIN-RELATED"/>
    <property type="match status" value="1"/>
</dbReference>
<proteinExistence type="inferred from homology"/>
<dbReference type="Pfam" id="PF00201">
    <property type="entry name" value="UDPGT"/>
    <property type="match status" value="2"/>
</dbReference>
<gene>
    <name evidence="5" type="ORF">APICC_08274</name>
</gene>
<dbReference type="SUPFAM" id="SSF53756">
    <property type="entry name" value="UDP-Glycosyltransferase/glycogen phosphorylase"/>
    <property type="match status" value="2"/>
</dbReference>
<dbReference type="AlphaFoldDB" id="A0A2A3E8Y3"/>
<dbReference type="FunFam" id="3.40.50.2000:FF:000050">
    <property type="entry name" value="UDP-glucuronosyltransferase"/>
    <property type="match status" value="1"/>
</dbReference>
<evidence type="ECO:0000256" key="2">
    <source>
        <dbReference type="ARBA" id="ARBA00022676"/>
    </source>
</evidence>
<keyword evidence="3 5" id="KW-0808">Transferase</keyword>
<keyword evidence="4" id="KW-1133">Transmembrane helix</keyword>
<protein>
    <submittedName>
        <fullName evidence="5">Ecdysteroid UDP-glucosyltransferase</fullName>
    </submittedName>
</protein>
<dbReference type="InterPro" id="IPR002213">
    <property type="entry name" value="UDP_glucos_trans"/>
</dbReference>
<keyword evidence="4" id="KW-0812">Transmembrane</keyword>
<name>A0A2A3E8Y3_APICC</name>
<accession>A0A2A3E8Y3</accession>
<keyword evidence="2" id="KW-0328">Glycosyltransferase</keyword>
<feature type="transmembrane region" description="Helical" evidence="4">
    <location>
        <begin position="24"/>
        <end position="45"/>
    </location>
</feature>
<organism evidence="5 6">
    <name type="scientific">Apis cerana cerana</name>
    <name type="common">Oriental honeybee</name>
    <dbReference type="NCBI Taxonomy" id="94128"/>
    <lineage>
        <taxon>Eukaryota</taxon>
        <taxon>Metazoa</taxon>
        <taxon>Ecdysozoa</taxon>
        <taxon>Arthropoda</taxon>
        <taxon>Hexapoda</taxon>
        <taxon>Insecta</taxon>
        <taxon>Pterygota</taxon>
        <taxon>Neoptera</taxon>
        <taxon>Endopterygota</taxon>
        <taxon>Hymenoptera</taxon>
        <taxon>Apocrita</taxon>
        <taxon>Aculeata</taxon>
        <taxon>Apoidea</taxon>
        <taxon>Anthophila</taxon>
        <taxon>Apidae</taxon>
        <taxon>Apis</taxon>
    </lineage>
</organism>
<dbReference type="OrthoDB" id="5835829at2759"/>
<keyword evidence="4" id="KW-0472">Membrane</keyword>